<keyword evidence="2" id="KW-1185">Reference proteome</keyword>
<sequence>MRYILKYKKRFFIVIPLMVILSCIEEIPLESDGFEEALVIEGTVTNEVKHHEIRLSKVFAIDSTGPKPLTGANVSLSGNKEYVFEEAEPGVYISLDSFAAQPAIEYELNILVNNKEYKSQSMQLPGNSKIGKLQANRIDYGGENGVAVTLNNQNIDQTANYYRYEYVETFKFNSNYKKVKDLIIVNEEPIEVPKQKEEYTCYQTNKSQEIILANTNSLSEDAVNNLLIKFISSDSPILSNRYSILVKQYVISREAYTYYEILEELSGLENVFTQSQPGFFAGNISNINKPEEKVIGYFDISSVSTKRVYFNYEDFYDANSIKPRFVSFAQCEVTTPSTSTLIAQLEQGIVRWSGVTPTGAFMVVPTRCVDCTVFGSNKKPEFWED</sequence>
<dbReference type="EMBL" id="JAEHNY010000002">
    <property type="protein sequence ID" value="MBI6118872.1"/>
    <property type="molecule type" value="Genomic_DNA"/>
</dbReference>
<comment type="caution">
    <text evidence="1">The sequence shown here is derived from an EMBL/GenBank/DDBJ whole genome shotgun (WGS) entry which is preliminary data.</text>
</comment>
<dbReference type="RefSeq" id="WP_198637725.1">
    <property type="nucleotide sequence ID" value="NZ_JAEHNY010000002.1"/>
</dbReference>
<dbReference type="InterPro" id="IPR025345">
    <property type="entry name" value="DUF4249"/>
</dbReference>
<gene>
    <name evidence="1" type="ORF">I6U50_02435</name>
</gene>
<dbReference type="Proteomes" id="UP000635665">
    <property type="component" value="Unassembled WGS sequence"/>
</dbReference>
<evidence type="ECO:0000313" key="1">
    <source>
        <dbReference type="EMBL" id="MBI6118872.1"/>
    </source>
</evidence>
<organism evidence="1 2">
    <name type="scientific">Salegentibacter maritimus</name>
    <dbReference type="NCBI Taxonomy" id="2794347"/>
    <lineage>
        <taxon>Bacteria</taxon>
        <taxon>Pseudomonadati</taxon>
        <taxon>Bacteroidota</taxon>
        <taxon>Flavobacteriia</taxon>
        <taxon>Flavobacteriales</taxon>
        <taxon>Flavobacteriaceae</taxon>
        <taxon>Salegentibacter</taxon>
    </lineage>
</organism>
<proteinExistence type="predicted"/>
<dbReference type="PROSITE" id="PS51257">
    <property type="entry name" value="PROKAR_LIPOPROTEIN"/>
    <property type="match status" value="1"/>
</dbReference>
<protein>
    <submittedName>
        <fullName evidence="1">DUF4249 domain-containing protein</fullName>
    </submittedName>
</protein>
<reference evidence="1 2" key="1">
    <citation type="submission" date="2020-12" db="EMBL/GenBank/DDBJ databases">
        <title>Salegentibacter orientalis sp. nov., isolated from costal sediment.</title>
        <authorList>
            <person name="Lian F.-B."/>
        </authorList>
    </citation>
    <scope>NUCLEOTIDE SEQUENCE [LARGE SCALE GENOMIC DNA]</scope>
    <source>
        <strain evidence="1 2">F60176</strain>
    </source>
</reference>
<evidence type="ECO:0000313" key="2">
    <source>
        <dbReference type="Proteomes" id="UP000635665"/>
    </source>
</evidence>
<dbReference type="Pfam" id="PF14054">
    <property type="entry name" value="DUF4249"/>
    <property type="match status" value="1"/>
</dbReference>
<accession>A0ABS0TDU2</accession>
<name>A0ABS0TDU2_9FLAO</name>